<sequence length="258" mass="28618">MSKIRIRGICYDSGSSFLTGPAGAPACIREPLRSGMMNMYSESLKDLGDWETFDEGDFEIGAYPDIESLTKEHLSKGDKLLTLGGDHSITYPIIKAYAGKYPELDILQIDAHPDLYQDYEGDPYSHACPFARIMEDGLAKRLVQVGIRTLNPHQKEQAERFDVEMYTMNTGLPELPLRFANPVYVSLDMDAIDPAFAPGVSHRESGGLTPREVIKIIQGIEGEVVGVDLVEYNPNRDLEGITAELGAKLFKELLALVY</sequence>
<evidence type="ECO:0000256" key="2">
    <source>
        <dbReference type="ARBA" id="ARBA00022723"/>
    </source>
</evidence>
<name>A0ABT7WHV8_9FLAO</name>
<dbReference type="Gene3D" id="3.40.800.10">
    <property type="entry name" value="Ureohydrolase domain"/>
    <property type="match status" value="1"/>
</dbReference>
<dbReference type="InterPro" id="IPR023696">
    <property type="entry name" value="Ureohydrolase_dom_sf"/>
</dbReference>
<evidence type="ECO:0000256" key="1">
    <source>
        <dbReference type="ARBA" id="ARBA00009227"/>
    </source>
</evidence>
<dbReference type="NCBIfam" id="TIGR01230">
    <property type="entry name" value="agmatinase"/>
    <property type="match status" value="1"/>
</dbReference>
<dbReference type="CDD" id="cd11593">
    <property type="entry name" value="Agmatinase-like_2"/>
    <property type="match status" value="1"/>
</dbReference>
<evidence type="ECO:0000256" key="4">
    <source>
        <dbReference type="RuleBase" id="RU003684"/>
    </source>
</evidence>
<evidence type="ECO:0000313" key="5">
    <source>
        <dbReference type="EMBL" id="MDM9632506.1"/>
    </source>
</evidence>
<comment type="similarity">
    <text evidence="1">Belongs to the arginase family. Agmatinase subfamily.</text>
</comment>
<dbReference type="Proteomes" id="UP001174839">
    <property type="component" value="Unassembled WGS sequence"/>
</dbReference>
<dbReference type="PROSITE" id="PS51409">
    <property type="entry name" value="ARGINASE_2"/>
    <property type="match status" value="1"/>
</dbReference>
<dbReference type="EMBL" id="JAUDUY010000010">
    <property type="protein sequence ID" value="MDM9632506.1"/>
    <property type="molecule type" value="Genomic_DNA"/>
</dbReference>
<proteinExistence type="inferred from homology"/>
<dbReference type="InterPro" id="IPR006035">
    <property type="entry name" value="Ureohydrolase"/>
</dbReference>
<evidence type="ECO:0000313" key="6">
    <source>
        <dbReference type="Proteomes" id="UP001174839"/>
    </source>
</evidence>
<keyword evidence="6" id="KW-1185">Reference proteome</keyword>
<reference evidence="5" key="1">
    <citation type="submission" date="2023-06" db="EMBL/GenBank/DDBJ databases">
        <title>Robiginitalea aurantiacus sp. nov. and Algoriphagus sediminis sp. nov., isolated from coastal sediment.</title>
        <authorList>
            <person name="Zhou Z.Y."/>
            <person name="An J."/>
            <person name="Jia Y.W."/>
            <person name="Du Z.J."/>
        </authorList>
    </citation>
    <scope>NUCLEOTIDE SEQUENCE</scope>
    <source>
        <strain evidence="5">M39</strain>
    </source>
</reference>
<dbReference type="PIRSF" id="PIRSF036979">
    <property type="entry name" value="Arginase"/>
    <property type="match status" value="1"/>
</dbReference>
<dbReference type="InterPro" id="IPR020855">
    <property type="entry name" value="Ureohydrolase_Mn_BS"/>
</dbReference>
<dbReference type="GO" id="GO:0008783">
    <property type="term" value="F:agmatinase activity"/>
    <property type="evidence" value="ECO:0007669"/>
    <property type="project" value="UniProtKB-EC"/>
</dbReference>
<dbReference type="EC" id="3.5.3.11" evidence="5"/>
<gene>
    <name evidence="5" type="primary">speB</name>
    <name evidence="5" type="ORF">QU605_13595</name>
</gene>
<keyword evidence="2" id="KW-0479">Metal-binding</keyword>
<keyword evidence="3 4" id="KW-0378">Hydrolase</keyword>
<dbReference type="InterPro" id="IPR005925">
    <property type="entry name" value="Agmatinase-rel"/>
</dbReference>
<dbReference type="PROSITE" id="PS01053">
    <property type="entry name" value="ARGINASE_1"/>
    <property type="match status" value="1"/>
</dbReference>
<dbReference type="PANTHER" id="PTHR11358">
    <property type="entry name" value="ARGINASE/AGMATINASE"/>
    <property type="match status" value="1"/>
</dbReference>
<accession>A0ABT7WHV8</accession>
<protein>
    <submittedName>
        <fullName evidence="5">Agmatinase</fullName>
        <ecNumber evidence="5">3.5.3.11</ecNumber>
    </submittedName>
</protein>
<dbReference type="Pfam" id="PF00491">
    <property type="entry name" value="Arginase"/>
    <property type="match status" value="1"/>
</dbReference>
<dbReference type="PANTHER" id="PTHR11358:SF26">
    <property type="entry name" value="GUANIDINO ACID HYDROLASE, MITOCHONDRIAL"/>
    <property type="match status" value="1"/>
</dbReference>
<comment type="caution">
    <text evidence="5">The sequence shown here is derived from an EMBL/GenBank/DDBJ whole genome shotgun (WGS) entry which is preliminary data.</text>
</comment>
<dbReference type="RefSeq" id="WP_289725868.1">
    <property type="nucleotide sequence ID" value="NZ_JAUDUY010000010.1"/>
</dbReference>
<evidence type="ECO:0000256" key="3">
    <source>
        <dbReference type="ARBA" id="ARBA00022801"/>
    </source>
</evidence>
<dbReference type="SUPFAM" id="SSF52768">
    <property type="entry name" value="Arginase/deacetylase"/>
    <property type="match status" value="1"/>
</dbReference>
<organism evidence="5 6">
    <name type="scientific">Robiginitalea aurantiaca</name>
    <dbReference type="NCBI Taxonomy" id="3056915"/>
    <lineage>
        <taxon>Bacteria</taxon>
        <taxon>Pseudomonadati</taxon>
        <taxon>Bacteroidota</taxon>
        <taxon>Flavobacteriia</taxon>
        <taxon>Flavobacteriales</taxon>
        <taxon>Flavobacteriaceae</taxon>
        <taxon>Robiginitalea</taxon>
    </lineage>
</organism>